<dbReference type="GO" id="GO:0005886">
    <property type="term" value="C:plasma membrane"/>
    <property type="evidence" value="ECO:0007669"/>
    <property type="project" value="TreeGrafter"/>
</dbReference>
<accession>A0A0R1JVN6</accession>
<keyword evidence="1" id="KW-1133">Transmembrane helix</keyword>
<keyword evidence="1" id="KW-0472">Membrane</keyword>
<dbReference type="PATRIC" id="fig|1291734.4.peg.1580"/>
<dbReference type="InterPro" id="IPR052712">
    <property type="entry name" value="Acid_resist_chaperone_HdeD"/>
</dbReference>
<dbReference type="Proteomes" id="UP000051804">
    <property type="component" value="Unassembled WGS sequence"/>
</dbReference>
<feature type="transmembrane region" description="Helical" evidence="1">
    <location>
        <begin position="163"/>
        <end position="191"/>
    </location>
</feature>
<proteinExistence type="predicted"/>
<evidence type="ECO:0000313" key="3">
    <source>
        <dbReference type="Proteomes" id="UP000051804"/>
    </source>
</evidence>
<keyword evidence="1" id="KW-0812">Transmembrane</keyword>
<feature type="transmembrane region" description="Helical" evidence="1">
    <location>
        <begin position="105"/>
        <end position="125"/>
    </location>
</feature>
<gene>
    <name evidence="2" type="ORF">FD02_GL001537</name>
</gene>
<protein>
    <submittedName>
        <fullName evidence="2">Integral membrane protein</fullName>
    </submittedName>
</protein>
<evidence type="ECO:0000313" key="2">
    <source>
        <dbReference type="EMBL" id="KRK72564.1"/>
    </source>
</evidence>
<comment type="caution">
    <text evidence="2">The sequence shown here is derived from an EMBL/GenBank/DDBJ whole genome shotgun (WGS) entry which is preliminary data.</text>
</comment>
<dbReference type="Pfam" id="PF03729">
    <property type="entry name" value="DUF308"/>
    <property type="match status" value="1"/>
</dbReference>
<dbReference type="STRING" id="1291734.FD02_GL001537"/>
<feature type="transmembrane region" description="Helical" evidence="1">
    <location>
        <begin position="78"/>
        <end position="99"/>
    </location>
</feature>
<dbReference type="PANTHER" id="PTHR34989:SF1">
    <property type="entry name" value="PROTEIN HDED"/>
    <property type="match status" value="1"/>
</dbReference>
<organism evidence="2 3">
    <name type="scientific">Lacticaseibacillus nasuensis JCM 17158</name>
    <dbReference type="NCBI Taxonomy" id="1291734"/>
    <lineage>
        <taxon>Bacteria</taxon>
        <taxon>Bacillati</taxon>
        <taxon>Bacillota</taxon>
        <taxon>Bacilli</taxon>
        <taxon>Lactobacillales</taxon>
        <taxon>Lactobacillaceae</taxon>
        <taxon>Lacticaseibacillus</taxon>
    </lineage>
</organism>
<sequence length="192" mass="21317">MMKLIEKKRGTIMNRSERFGFDWGEFMTGVALLVAALIMYRNPGATMLTLSFIFAIIAIIRGIAAISTFTKLRRFSGWSSWVTLIVGIFDIAIGVFFLVDLPSGAMTLAYLFALWFLIDTLTSLITISHLRAAGWGWFILSLLLNLVTLAAAFLFIMQPVVSAVGLVTLLALFFTIFGVNSIVLAIARYFVR</sequence>
<reference evidence="2 3" key="1">
    <citation type="journal article" date="2015" name="Genome Announc.">
        <title>Expanding the biotechnology potential of lactobacilli through comparative genomics of 213 strains and associated genera.</title>
        <authorList>
            <person name="Sun Z."/>
            <person name="Harris H.M."/>
            <person name="McCann A."/>
            <person name="Guo C."/>
            <person name="Argimon S."/>
            <person name="Zhang W."/>
            <person name="Yang X."/>
            <person name="Jeffery I.B."/>
            <person name="Cooney J.C."/>
            <person name="Kagawa T.F."/>
            <person name="Liu W."/>
            <person name="Song Y."/>
            <person name="Salvetti E."/>
            <person name="Wrobel A."/>
            <person name="Rasinkangas P."/>
            <person name="Parkhill J."/>
            <person name="Rea M.C."/>
            <person name="O'Sullivan O."/>
            <person name="Ritari J."/>
            <person name="Douillard F.P."/>
            <person name="Paul Ross R."/>
            <person name="Yang R."/>
            <person name="Briner A.E."/>
            <person name="Felis G.E."/>
            <person name="de Vos W.M."/>
            <person name="Barrangou R."/>
            <person name="Klaenhammer T.R."/>
            <person name="Caufield P.W."/>
            <person name="Cui Y."/>
            <person name="Zhang H."/>
            <person name="O'Toole P.W."/>
        </authorList>
    </citation>
    <scope>NUCLEOTIDE SEQUENCE [LARGE SCALE GENOMIC DNA]</scope>
    <source>
        <strain evidence="2 3">JCM 17158</strain>
    </source>
</reference>
<feature type="transmembrane region" description="Helical" evidence="1">
    <location>
        <begin position="137"/>
        <end position="157"/>
    </location>
</feature>
<evidence type="ECO:0000256" key="1">
    <source>
        <dbReference type="SAM" id="Phobius"/>
    </source>
</evidence>
<keyword evidence="3" id="KW-1185">Reference proteome</keyword>
<dbReference type="InterPro" id="IPR005325">
    <property type="entry name" value="DUF308_memb"/>
</dbReference>
<name>A0A0R1JVN6_9LACO</name>
<feature type="transmembrane region" description="Helical" evidence="1">
    <location>
        <begin position="46"/>
        <end position="66"/>
    </location>
</feature>
<dbReference type="AlphaFoldDB" id="A0A0R1JVN6"/>
<dbReference type="PANTHER" id="PTHR34989">
    <property type="entry name" value="PROTEIN HDED"/>
    <property type="match status" value="1"/>
</dbReference>
<feature type="transmembrane region" description="Helical" evidence="1">
    <location>
        <begin position="21"/>
        <end position="40"/>
    </location>
</feature>
<dbReference type="EMBL" id="AZDJ01000022">
    <property type="protein sequence ID" value="KRK72564.1"/>
    <property type="molecule type" value="Genomic_DNA"/>
</dbReference>